<dbReference type="Pfam" id="PF01522">
    <property type="entry name" value="Polysacc_deac_1"/>
    <property type="match status" value="1"/>
</dbReference>
<keyword evidence="4" id="KW-1185">Reference proteome</keyword>
<dbReference type="PANTHER" id="PTHR10587">
    <property type="entry name" value="GLYCOSYL TRANSFERASE-RELATED"/>
    <property type="match status" value="1"/>
</dbReference>
<dbReference type="Pfam" id="PF16403">
    <property type="entry name" value="Bact_surface_Ig-like"/>
    <property type="match status" value="3"/>
</dbReference>
<dbReference type="InterPro" id="IPR002509">
    <property type="entry name" value="NODB_dom"/>
</dbReference>
<evidence type="ECO:0000313" key="3">
    <source>
        <dbReference type="EMBL" id="MST74637.1"/>
    </source>
</evidence>
<organism evidence="3 4">
    <name type="scientific">Roseburia porci</name>
    <dbReference type="NCBI Taxonomy" id="2605790"/>
    <lineage>
        <taxon>Bacteria</taxon>
        <taxon>Bacillati</taxon>
        <taxon>Bacillota</taxon>
        <taxon>Clostridia</taxon>
        <taxon>Lachnospirales</taxon>
        <taxon>Lachnospiraceae</taxon>
        <taxon>Roseburia</taxon>
    </lineage>
</organism>
<dbReference type="InterPro" id="IPR032179">
    <property type="entry name" value="Cry22Aa_Ig-like"/>
</dbReference>
<dbReference type="PROSITE" id="PS51677">
    <property type="entry name" value="NODB"/>
    <property type="match status" value="1"/>
</dbReference>
<dbReference type="SUPFAM" id="SSF88713">
    <property type="entry name" value="Glycoside hydrolase/deacetylase"/>
    <property type="match status" value="1"/>
</dbReference>
<dbReference type="GO" id="GO:0016810">
    <property type="term" value="F:hydrolase activity, acting on carbon-nitrogen (but not peptide) bonds"/>
    <property type="evidence" value="ECO:0007669"/>
    <property type="project" value="InterPro"/>
</dbReference>
<dbReference type="RefSeq" id="WP_154429607.1">
    <property type="nucleotide sequence ID" value="NZ_VUNI01000008.1"/>
</dbReference>
<keyword evidence="1" id="KW-0812">Transmembrane</keyword>
<gene>
    <name evidence="3" type="ORF">FYJ75_06225</name>
</gene>
<dbReference type="EMBL" id="VUNI01000008">
    <property type="protein sequence ID" value="MST74637.1"/>
    <property type="molecule type" value="Genomic_DNA"/>
</dbReference>
<dbReference type="Gene3D" id="3.20.20.370">
    <property type="entry name" value="Glycoside hydrolase/deacetylase"/>
    <property type="match status" value="1"/>
</dbReference>
<reference evidence="3 4" key="1">
    <citation type="submission" date="2019-08" db="EMBL/GenBank/DDBJ databases">
        <title>In-depth cultivation of the pig gut microbiome towards novel bacterial diversity and tailored functional studies.</title>
        <authorList>
            <person name="Wylensek D."/>
            <person name="Hitch T.C.A."/>
            <person name="Clavel T."/>
        </authorList>
    </citation>
    <scope>NUCLEOTIDE SEQUENCE [LARGE SCALE GENOMIC DNA]</scope>
    <source>
        <strain evidence="3 4">MUC/MUC-530-WT-4D</strain>
    </source>
</reference>
<dbReference type="Proteomes" id="UP000474024">
    <property type="component" value="Unassembled WGS sequence"/>
</dbReference>
<dbReference type="InterPro" id="IPR013783">
    <property type="entry name" value="Ig-like_fold"/>
</dbReference>
<accession>A0A6L5YR38</accession>
<proteinExistence type="predicted"/>
<dbReference type="PANTHER" id="PTHR10587:SF125">
    <property type="entry name" value="POLYSACCHARIDE DEACETYLASE YHEN-RELATED"/>
    <property type="match status" value="1"/>
</dbReference>
<dbReference type="InterPro" id="IPR050248">
    <property type="entry name" value="Polysacc_deacetylase_ArnD"/>
</dbReference>
<keyword evidence="1" id="KW-1133">Transmembrane helix</keyword>
<evidence type="ECO:0000313" key="4">
    <source>
        <dbReference type="Proteomes" id="UP000474024"/>
    </source>
</evidence>
<name>A0A6L5YR38_9FIRM</name>
<dbReference type="InterPro" id="IPR011330">
    <property type="entry name" value="Glyco_hydro/deAcase_b/a-brl"/>
</dbReference>
<dbReference type="GO" id="GO:0005975">
    <property type="term" value="P:carbohydrate metabolic process"/>
    <property type="evidence" value="ECO:0007669"/>
    <property type="project" value="InterPro"/>
</dbReference>
<protein>
    <submittedName>
        <fullName evidence="3">DUF5011 domain-containing protein</fullName>
    </submittedName>
</protein>
<dbReference type="CDD" id="cd10944">
    <property type="entry name" value="CE4_SmPgdA_like"/>
    <property type="match status" value="1"/>
</dbReference>
<feature type="transmembrane region" description="Helical" evidence="1">
    <location>
        <begin position="12"/>
        <end position="33"/>
    </location>
</feature>
<feature type="domain" description="NodB homology" evidence="2">
    <location>
        <begin position="279"/>
        <end position="467"/>
    </location>
</feature>
<sequence>MKTLSTSKKKLLIAVIAAIASVMILALLFFFVINRWSITLVMNGDDTQTIEYEDSYSEAGATARLHGSLIFKKGWDVPVTTDGTVDSSKVGTYETTYTAEKYHLHAKATRTIVVEDRVAPEITLISNPDNYTLPGQPYIEEGYTAKDNYDGDLTNQVTSEEKDGVVTYTVCDSSGNETSVTRQIRYNDPIPPEITLSGDMNITIQAGQTYTEPGYTATDNCDGDLTSQVTVDGNVDTYRAGTYTLNYTVSDSYGNTAAASRQVTVNAIRQPDVVVPSGKIIYLTFDDGPGPYTSQLLDTLAKYNVKATFFTVNTKYTSLIAQEAAAGHSVGIHSATHDYATIYASEDAYFADLHQMESIITSQTGVRPTLIRFPGGSSNKVSAKYCQGIMSALTQAVTDQGYQYFDWNVSSGDAGGTTDTETIFENVINGVQQHDVSVVLQHDIKGFSVDAVEKIIVWGLANGYTFLPLDASSPGAHQPVNN</sequence>
<dbReference type="Gene3D" id="2.60.40.10">
    <property type="entry name" value="Immunoglobulins"/>
    <property type="match status" value="3"/>
</dbReference>
<evidence type="ECO:0000256" key="1">
    <source>
        <dbReference type="SAM" id="Phobius"/>
    </source>
</evidence>
<comment type="caution">
    <text evidence="3">The sequence shown here is derived from an EMBL/GenBank/DDBJ whole genome shotgun (WGS) entry which is preliminary data.</text>
</comment>
<dbReference type="FunFam" id="2.60.40.10:FF:002029">
    <property type="entry name" value="Predicted protein"/>
    <property type="match status" value="1"/>
</dbReference>
<dbReference type="AlphaFoldDB" id="A0A6L5YR38"/>
<keyword evidence="1" id="KW-0472">Membrane</keyword>
<evidence type="ECO:0000259" key="2">
    <source>
        <dbReference type="PROSITE" id="PS51677"/>
    </source>
</evidence>